<proteinExistence type="predicted"/>
<evidence type="ECO:0000256" key="2">
    <source>
        <dbReference type="SAM" id="MobiDB-lite"/>
    </source>
</evidence>
<gene>
    <name evidence="4" type="ORF">K458DRAFT_196619</name>
</gene>
<evidence type="ECO:0000313" key="4">
    <source>
        <dbReference type="EMBL" id="KAF2675844.1"/>
    </source>
</evidence>
<dbReference type="PROSITE" id="PS50157">
    <property type="entry name" value="ZINC_FINGER_C2H2_2"/>
    <property type="match status" value="1"/>
</dbReference>
<keyword evidence="5" id="KW-1185">Reference proteome</keyword>
<feature type="compositionally biased region" description="Polar residues" evidence="2">
    <location>
        <begin position="192"/>
        <end position="213"/>
    </location>
</feature>
<feature type="region of interest" description="Disordered" evidence="2">
    <location>
        <begin position="1"/>
        <end position="29"/>
    </location>
</feature>
<dbReference type="AlphaFoldDB" id="A0A6G1ICA1"/>
<protein>
    <recommendedName>
        <fullName evidence="3">C2H2-type domain-containing protein</fullName>
    </recommendedName>
</protein>
<dbReference type="EMBL" id="MU005646">
    <property type="protein sequence ID" value="KAF2675844.1"/>
    <property type="molecule type" value="Genomic_DNA"/>
</dbReference>
<dbReference type="GO" id="GO:0008270">
    <property type="term" value="F:zinc ion binding"/>
    <property type="evidence" value="ECO:0007669"/>
    <property type="project" value="UniProtKB-KW"/>
</dbReference>
<evidence type="ECO:0000256" key="1">
    <source>
        <dbReference type="PROSITE-ProRule" id="PRU00042"/>
    </source>
</evidence>
<dbReference type="InterPro" id="IPR013087">
    <property type="entry name" value="Znf_C2H2_type"/>
</dbReference>
<organism evidence="4 5">
    <name type="scientific">Lentithecium fluviatile CBS 122367</name>
    <dbReference type="NCBI Taxonomy" id="1168545"/>
    <lineage>
        <taxon>Eukaryota</taxon>
        <taxon>Fungi</taxon>
        <taxon>Dikarya</taxon>
        <taxon>Ascomycota</taxon>
        <taxon>Pezizomycotina</taxon>
        <taxon>Dothideomycetes</taxon>
        <taxon>Pleosporomycetidae</taxon>
        <taxon>Pleosporales</taxon>
        <taxon>Massarineae</taxon>
        <taxon>Lentitheciaceae</taxon>
        <taxon>Lentithecium</taxon>
    </lineage>
</organism>
<evidence type="ECO:0000259" key="3">
    <source>
        <dbReference type="PROSITE" id="PS50157"/>
    </source>
</evidence>
<feature type="domain" description="C2H2-type" evidence="3">
    <location>
        <begin position="262"/>
        <end position="280"/>
    </location>
</feature>
<dbReference type="Proteomes" id="UP000799291">
    <property type="component" value="Unassembled WGS sequence"/>
</dbReference>
<sequence length="280" mass="31116">MNNFEDVDYPTTYCTPREETPPYLKTRSDPASLSDLFSPILPPSILELLRQHGHEYGLASSSAYHSYPDTYSTEGLHGGRPSSRQFHPPILHSPTGYGCTELPASVTRIDGVSPVSSSPEDYFTARGGPYSSLGHDPIQQRISISRGRPPATSIPSTGPHEHRLDNGTHLNMMPFTNFWHRPPTSPIPICIPQSTTQSQEPPTLTSSIASDSQGGRRIHRRRQQDYRRRCSSPRELARADKVMSGSQIKPRSAQHAGGTPRFSCENCSRSFGRNNDLKRH</sequence>
<feature type="region of interest" description="Disordered" evidence="2">
    <location>
        <begin position="72"/>
        <end position="94"/>
    </location>
</feature>
<keyword evidence="1" id="KW-0479">Metal-binding</keyword>
<feature type="region of interest" description="Disordered" evidence="2">
    <location>
        <begin position="186"/>
        <end position="280"/>
    </location>
</feature>
<reference evidence="4" key="1">
    <citation type="journal article" date="2020" name="Stud. Mycol.">
        <title>101 Dothideomycetes genomes: a test case for predicting lifestyles and emergence of pathogens.</title>
        <authorList>
            <person name="Haridas S."/>
            <person name="Albert R."/>
            <person name="Binder M."/>
            <person name="Bloem J."/>
            <person name="Labutti K."/>
            <person name="Salamov A."/>
            <person name="Andreopoulos B."/>
            <person name="Baker S."/>
            <person name="Barry K."/>
            <person name="Bills G."/>
            <person name="Bluhm B."/>
            <person name="Cannon C."/>
            <person name="Castanera R."/>
            <person name="Culley D."/>
            <person name="Daum C."/>
            <person name="Ezra D."/>
            <person name="Gonzalez J."/>
            <person name="Henrissat B."/>
            <person name="Kuo A."/>
            <person name="Liang C."/>
            <person name="Lipzen A."/>
            <person name="Lutzoni F."/>
            <person name="Magnuson J."/>
            <person name="Mondo S."/>
            <person name="Nolan M."/>
            <person name="Ohm R."/>
            <person name="Pangilinan J."/>
            <person name="Park H.-J."/>
            <person name="Ramirez L."/>
            <person name="Alfaro M."/>
            <person name="Sun H."/>
            <person name="Tritt A."/>
            <person name="Yoshinaga Y."/>
            <person name="Zwiers L.-H."/>
            <person name="Turgeon B."/>
            <person name="Goodwin S."/>
            <person name="Spatafora J."/>
            <person name="Crous P."/>
            <person name="Grigoriev I."/>
        </authorList>
    </citation>
    <scope>NUCLEOTIDE SEQUENCE</scope>
    <source>
        <strain evidence="4">CBS 122367</strain>
    </source>
</reference>
<keyword evidence="1" id="KW-0862">Zinc</keyword>
<name>A0A6G1ICA1_9PLEO</name>
<evidence type="ECO:0000313" key="5">
    <source>
        <dbReference type="Proteomes" id="UP000799291"/>
    </source>
</evidence>
<accession>A0A6G1ICA1</accession>
<keyword evidence="1" id="KW-0863">Zinc-finger</keyword>